<proteinExistence type="predicted"/>
<sequence>MIVFKADINNPSHFIMELQITTYLSVSYSFSRSYKGIVFLSFCVAIMCYYGLEIIAEKTKHMIMSWHKNSGQNHNIMIADELFENVTKSKYSETPLTSQNDIHDKSRAD</sequence>
<name>A0A067RBC3_ZOONE</name>
<dbReference type="EMBL" id="KK852618">
    <property type="protein sequence ID" value="KDR20137.1"/>
    <property type="molecule type" value="Genomic_DNA"/>
</dbReference>
<reference evidence="2 3" key="1">
    <citation type="journal article" date="2014" name="Nat. Commun.">
        <title>Molecular traces of alternative social organization in a termite genome.</title>
        <authorList>
            <person name="Terrapon N."/>
            <person name="Li C."/>
            <person name="Robertson H.M."/>
            <person name="Ji L."/>
            <person name="Meng X."/>
            <person name="Booth W."/>
            <person name="Chen Z."/>
            <person name="Childers C.P."/>
            <person name="Glastad K.M."/>
            <person name="Gokhale K."/>
            <person name="Gowin J."/>
            <person name="Gronenberg W."/>
            <person name="Hermansen R.A."/>
            <person name="Hu H."/>
            <person name="Hunt B.G."/>
            <person name="Huylmans A.K."/>
            <person name="Khalil S.M."/>
            <person name="Mitchell R.D."/>
            <person name="Munoz-Torres M.C."/>
            <person name="Mustard J.A."/>
            <person name="Pan H."/>
            <person name="Reese J.T."/>
            <person name="Scharf M.E."/>
            <person name="Sun F."/>
            <person name="Vogel H."/>
            <person name="Xiao J."/>
            <person name="Yang W."/>
            <person name="Yang Z."/>
            <person name="Yang Z."/>
            <person name="Zhou J."/>
            <person name="Zhu J."/>
            <person name="Brent C.S."/>
            <person name="Elsik C.G."/>
            <person name="Goodisman M.A."/>
            <person name="Liberles D.A."/>
            <person name="Roe R.M."/>
            <person name="Vargo E.L."/>
            <person name="Vilcinskas A."/>
            <person name="Wang J."/>
            <person name="Bornberg-Bauer E."/>
            <person name="Korb J."/>
            <person name="Zhang G."/>
            <person name="Liebig J."/>
        </authorList>
    </citation>
    <scope>NUCLEOTIDE SEQUENCE [LARGE SCALE GENOMIC DNA]</scope>
    <source>
        <tissue evidence="2">Whole organism</tissue>
    </source>
</reference>
<protein>
    <submittedName>
        <fullName evidence="2">Uncharacterized protein</fullName>
    </submittedName>
</protein>
<dbReference type="InParanoid" id="A0A067RBC3"/>
<feature type="transmembrane region" description="Helical" evidence="1">
    <location>
        <begin position="33"/>
        <end position="52"/>
    </location>
</feature>
<dbReference type="Proteomes" id="UP000027135">
    <property type="component" value="Unassembled WGS sequence"/>
</dbReference>
<dbReference type="AlphaFoldDB" id="A0A067RBC3"/>
<evidence type="ECO:0000256" key="1">
    <source>
        <dbReference type="SAM" id="Phobius"/>
    </source>
</evidence>
<evidence type="ECO:0000313" key="2">
    <source>
        <dbReference type="EMBL" id="KDR20137.1"/>
    </source>
</evidence>
<keyword evidence="3" id="KW-1185">Reference proteome</keyword>
<keyword evidence="1" id="KW-0812">Transmembrane</keyword>
<keyword evidence="1" id="KW-1133">Transmembrane helix</keyword>
<accession>A0A067RBC3</accession>
<organism evidence="2 3">
    <name type="scientific">Zootermopsis nevadensis</name>
    <name type="common">Dampwood termite</name>
    <dbReference type="NCBI Taxonomy" id="136037"/>
    <lineage>
        <taxon>Eukaryota</taxon>
        <taxon>Metazoa</taxon>
        <taxon>Ecdysozoa</taxon>
        <taxon>Arthropoda</taxon>
        <taxon>Hexapoda</taxon>
        <taxon>Insecta</taxon>
        <taxon>Pterygota</taxon>
        <taxon>Neoptera</taxon>
        <taxon>Polyneoptera</taxon>
        <taxon>Dictyoptera</taxon>
        <taxon>Blattodea</taxon>
        <taxon>Blattoidea</taxon>
        <taxon>Termitoidae</taxon>
        <taxon>Termopsidae</taxon>
        <taxon>Zootermopsis</taxon>
    </lineage>
</organism>
<evidence type="ECO:0000313" key="3">
    <source>
        <dbReference type="Proteomes" id="UP000027135"/>
    </source>
</evidence>
<gene>
    <name evidence="2" type="ORF">L798_05625</name>
</gene>
<keyword evidence="1" id="KW-0472">Membrane</keyword>